<feature type="region of interest" description="Disordered" evidence="10">
    <location>
        <begin position="473"/>
        <end position="505"/>
    </location>
</feature>
<dbReference type="Proteomes" id="UP000623509">
    <property type="component" value="Unassembled WGS sequence"/>
</dbReference>
<dbReference type="PRINTS" id="PR01009">
    <property type="entry name" value="FLGMRINGFLIF"/>
</dbReference>
<evidence type="ECO:0000256" key="3">
    <source>
        <dbReference type="ARBA" id="ARBA00007971"/>
    </source>
</evidence>
<evidence type="ECO:0000313" key="14">
    <source>
        <dbReference type="EMBL" id="KAF7599972.1"/>
    </source>
</evidence>
<keyword evidence="6 11" id="KW-1133">Transmembrane helix</keyword>
<evidence type="ECO:0000259" key="13">
    <source>
        <dbReference type="Pfam" id="PF08345"/>
    </source>
</evidence>
<dbReference type="PANTHER" id="PTHR30046:SF0">
    <property type="entry name" value="FLAGELLAR M-RING PROTEIN"/>
    <property type="match status" value="1"/>
</dbReference>
<keyword evidence="15" id="KW-0969">Cilium</keyword>
<dbReference type="AlphaFoldDB" id="A0A272EWF0"/>
<reference evidence="14 17" key="1">
    <citation type="submission" date="2016-08" db="EMBL/GenBank/DDBJ databases">
        <title>Candidatus Dactylopiibacterium carminicum genome sequence.</title>
        <authorList>
            <person name="Ramirez-Puebla S.T."/>
            <person name="Ormeno-Orrillo E."/>
            <person name="Vera-Ponce De Leon A."/>
            <person name="Luis L."/>
            <person name="Sanchez-Flores A."/>
            <person name="Monica R."/>
            <person name="Martinez-Romero E."/>
        </authorList>
    </citation>
    <scope>NUCLEOTIDE SEQUENCE [LARGE SCALE GENOMIC DNA]</scope>
    <source>
        <strain evidence="14">END1</strain>
    </source>
</reference>
<feature type="transmembrane region" description="Helical" evidence="11">
    <location>
        <begin position="29"/>
        <end position="48"/>
    </location>
</feature>
<evidence type="ECO:0000256" key="11">
    <source>
        <dbReference type="SAM" id="Phobius"/>
    </source>
</evidence>
<organism evidence="15 16">
    <name type="scientific">Candidatus Dactylopiibacterium carminicum</name>
    <dbReference type="NCBI Taxonomy" id="857335"/>
    <lineage>
        <taxon>Bacteria</taxon>
        <taxon>Pseudomonadati</taxon>
        <taxon>Pseudomonadota</taxon>
        <taxon>Betaproteobacteria</taxon>
        <taxon>Rhodocyclales</taxon>
        <taxon>Rhodocyclaceae</taxon>
        <taxon>Candidatus Dactylopiibacterium</taxon>
    </lineage>
</organism>
<keyword evidence="17" id="KW-1185">Reference proteome</keyword>
<evidence type="ECO:0000259" key="12">
    <source>
        <dbReference type="Pfam" id="PF01514"/>
    </source>
</evidence>
<keyword evidence="15" id="KW-0966">Cell projection</keyword>
<dbReference type="GO" id="GO:0005886">
    <property type="term" value="C:plasma membrane"/>
    <property type="evidence" value="ECO:0007669"/>
    <property type="project" value="UniProtKB-SubCell"/>
</dbReference>
<evidence type="ECO:0000256" key="8">
    <source>
        <dbReference type="ARBA" id="ARBA00023143"/>
    </source>
</evidence>
<sequence>MISSLKPALGWLRPEGGLPRPKPEFWRNLLPLVLLAIGITALVSLFLWRDQASYKPVFGSRENVAVADMVSVLDAAGIAYRVHPDSGQLLVPEGKLGQVRMLLASKGVVAKLPEGLELMDRNDPLGVSQFVQDVRFRRGLEGELRQSIMSLDAVAAARVHLSIARSSSFVLAEGDKSSASVMLTLKAGRTLNPEQIAAIINLVANSVANLDPRKVSVVDQAGNYLSARVDPVEGFEGGVVSDAAKHYQDETRRNVDALLAPVLGNGNYRASVTAEVDNDKVQETVERYGEAPRLTNEAVRTEAGRNPLALGVPGSLSNRPVAVNTPEGEEPEGNTSQRNAHTRQYAYDRSVTQTQRARGRLNKLSVAVVLNSAAAPGGKAWEPAAIANVEKLLRSGLGIDATRGDRLTVSALPFPAPVAAVPWWQERENVVEMGSWAAYALAALLAFLFIVRPVLRLARQAIAPDAPREVVDLQEVPRPIPPGPPTDIHAPALGAPEATATPEGGNAVTSLLEDYDLPPAGSPVDVMVDHLRVLASKEPERVAEVVKQWVNRHGRPE</sequence>
<proteinExistence type="inferred from homology"/>
<evidence type="ECO:0000313" key="17">
    <source>
        <dbReference type="Proteomes" id="UP000623509"/>
    </source>
</evidence>
<keyword evidence="7 11" id="KW-0472">Membrane</keyword>
<gene>
    <name evidence="14" type="ORF">BGI27_05125</name>
    <name evidence="15" type="ORF">CGU29_03815</name>
</gene>
<dbReference type="OrthoDB" id="8554211at2"/>
<evidence type="ECO:0000256" key="6">
    <source>
        <dbReference type="ARBA" id="ARBA00022989"/>
    </source>
</evidence>
<evidence type="ECO:0000256" key="9">
    <source>
        <dbReference type="PIRNR" id="PIRNR004862"/>
    </source>
</evidence>
<dbReference type="InterPro" id="IPR000067">
    <property type="entry name" value="FlgMring_FliF"/>
</dbReference>
<keyword evidence="8 9" id="KW-0975">Bacterial flagellum</keyword>
<dbReference type="Pfam" id="PF01514">
    <property type="entry name" value="YscJ_FliF"/>
    <property type="match status" value="1"/>
</dbReference>
<comment type="caution">
    <text evidence="15">The sequence shown here is derived from an EMBL/GenBank/DDBJ whole genome shotgun (WGS) entry which is preliminary data.</text>
</comment>
<dbReference type="EMBL" id="NMRN01000007">
    <property type="protein sequence ID" value="PAS94447.1"/>
    <property type="molecule type" value="Genomic_DNA"/>
</dbReference>
<evidence type="ECO:0000313" key="15">
    <source>
        <dbReference type="EMBL" id="PAS94447.1"/>
    </source>
</evidence>
<feature type="domain" description="Flagellar M-ring C-terminal" evidence="13">
    <location>
        <begin position="259"/>
        <end position="414"/>
    </location>
</feature>
<evidence type="ECO:0000256" key="4">
    <source>
        <dbReference type="ARBA" id="ARBA00022475"/>
    </source>
</evidence>
<dbReference type="EMBL" id="MDUX01000011">
    <property type="protein sequence ID" value="KAF7599972.1"/>
    <property type="molecule type" value="Genomic_DNA"/>
</dbReference>
<dbReference type="Proteomes" id="UP000216107">
    <property type="component" value="Unassembled WGS sequence"/>
</dbReference>
<evidence type="ECO:0000256" key="7">
    <source>
        <dbReference type="ARBA" id="ARBA00023136"/>
    </source>
</evidence>
<dbReference type="GO" id="GO:0003774">
    <property type="term" value="F:cytoskeletal motor activity"/>
    <property type="evidence" value="ECO:0007669"/>
    <property type="project" value="InterPro"/>
</dbReference>
<keyword evidence="4" id="KW-1003">Cell membrane</keyword>
<feature type="domain" description="Flagellar M-ring N-terminal" evidence="12">
    <location>
        <begin position="51"/>
        <end position="226"/>
    </location>
</feature>
<evidence type="ECO:0000256" key="5">
    <source>
        <dbReference type="ARBA" id="ARBA00022692"/>
    </source>
</evidence>
<feature type="transmembrane region" description="Helical" evidence="11">
    <location>
        <begin position="436"/>
        <end position="455"/>
    </location>
</feature>
<comment type="function">
    <text evidence="9">The M ring may be actively involved in energy transduction.</text>
</comment>
<keyword evidence="15" id="KW-0282">Flagellum</keyword>
<dbReference type="NCBIfam" id="TIGR00206">
    <property type="entry name" value="fliF"/>
    <property type="match status" value="1"/>
</dbReference>
<dbReference type="InterPro" id="IPR006182">
    <property type="entry name" value="FliF_N_dom"/>
</dbReference>
<evidence type="ECO:0000313" key="16">
    <source>
        <dbReference type="Proteomes" id="UP000216107"/>
    </source>
</evidence>
<dbReference type="Gene3D" id="3.30.300.30">
    <property type="match status" value="1"/>
</dbReference>
<evidence type="ECO:0000256" key="2">
    <source>
        <dbReference type="ARBA" id="ARBA00004651"/>
    </source>
</evidence>
<evidence type="ECO:0000256" key="10">
    <source>
        <dbReference type="SAM" id="MobiDB-lite"/>
    </source>
</evidence>
<dbReference type="GO" id="GO:0071973">
    <property type="term" value="P:bacterial-type flagellum-dependent cell motility"/>
    <property type="evidence" value="ECO:0007669"/>
    <property type="project" value="InterPro"/>
</dbReference>
<dbReference type="GO" id="GO:0009431">
    <property type="term" value="C:bacterial-type flagellum basal body, MS ring"/>
    <property type="evidence" value="ECO:0007669"/>
    <property type="project" value="InterPro"/>
</dbReference>
<protein>
    <recommendedName>
        <fullName evidence="9">Flagellar M-ring protein</fullName>
    </recommendedName>
</protein>
<feature type="region of interest" description="Disordered" evidence="10">
    <location>
        <begin position="307"/>
        <end position="345"/>
    </location>
</feature>
<dbReference type="InterPro" id="IPR043427">
    <property type="entry name" value="YscJ/FliF"/>
</dbReference>
<dbReference type="InterPro" id="IPR013556">
    <property type="entry name" value="Flag_M-ring_C"/>
</dbReference>
<dbReference type="Pfam" id="PF08345">
    <property type="entry name" value="YscJ_FliF_C"/>
    <property type="match status" value="1"/>
</dbReference>
<dbReference type="PIRSF" id="PIRSF004862">
    <property type="entry name" value="FliF"/>
    <property type="match status" value="1"/>
</dbReference>
<dbReference type="RefSeq" id="WP_095523834.1">
    <property type="nucleotide sequence ID" value="NZ_MDUX01000011.1"/>
</dbReference>
<accession>A0A272EWF0</accession>
<name>A0A272EWF0_9RHOO</name>
<comment type="similarity">
    <text evidence="3 9">Belongs to the FliF family.</text>
</comment>
<dbReference type="PANTHER" id="PTHR30046">
    <property type="entry name" value="FLAGELLAR M-RING PROTEIN"/>
    <property type="match status" value="1"/>
</dbReference>
<reference evidence="15 16" key="2">
    <citation type="submission" date="2017-07" db="EMBL/GenBank/DDBJ databases">
        <title>Candidatus Dactylopiibacterium carminicum, a nitrogen-fixing symbiont of the cochineal insect Dactylopius coccus and Dactylopius opuntiae (Hemiptera: Coccoidea: Dactylopiidae).</title>
        <authorList>
            <person name="Vera A."/>
        </authorList>
    </citation>
    <scope>NUCLEOTIDE SEQUENCE [LARGE SCALE GENOMIC DNA]</scope>
    <source>
        <strain evidence="15 16">NFDCM</strain>
    </source>
</reference>
<dbReference type="InterPro" id="IPR045851">
    <property type="entry name" value="AMP-bd_C_sf"/>
</dbReference>
<evidence type="ECO:0000256" key="1">
    <source>
        <dbReference type="ARBA" id="ARBA00004117"/>
    </source>
</evidence>
<keyword evidence="5 11" id="KW-0812">Transmembrane</keyword>
<comment type="subcellular location">
    <subcellularLocation>
        <location evidence="1 9">Bacterial flagellum basal body</location>
    </subcellularLocation>
    <subcellularLocation>
        <location evidence="2">Cell membrane</location>
        <topology evidence="2">Multi-pass membrane protein</topology>
    </subcellularLocation>
</comment>